<evidence type="ECO:0000256" key="1">
    <source>
        <dbReference type="ARBA" id="ARBA00004434"/>
    </source>
</evidence>
<dbReference type="SUPFAM" id="SSF52540">
    <property type="entry name" value="P-loop containing nucleoside triphosphate hydrolases"/>
    <property type="match status" value="1"/>
</dbReference>
<keyword evidence="3" id="KW-0999">Mitochondrion inner membrane</keyword>
<dbReference type="GO" id="GO:0016887">
    <property type="term" value="F:ATP hydrolysis activity"/>
    <property type="evidence" value="ECO:0007669"/>
    <property type="project" value="InterPro"/>
</dbReference>
<proteinExistence type="inferred from homology"/>
<dbReference type="InterPro" id="IPR050747">
    <property type="entry name" value="Mitochondrial_chaperone_BCS1"/>
</dbReference>
<keyword evidence="3" id="KW-0472">Membrane</keyword>
<dbReference type="Proteomes" id="UP001160390">
    <property type="component" value="Unassembled WGS sequence"/>
</dbReference>
<evidence type="ECO:0000256" key="3">
    <source>
        <dbReference type="ARBA" id="ARBA00022792"/>
    </source>
</evidence>
<reference evidence="5" key="1">
    <citation type="submission" date="2023-01" db="EMBL/GenBank/DDBJ databases">
        <authorList>
            <person name="Piombo E."/>
        </authorList>
    </citation>
    <scope>NUCLEOTIDE SEQUENCE</scope>
</reference>
<keyword evidence="6" id="KW-1185">Reference proteome</keyword>
<gene>
    <name evidence="5" type="ORF">CCHLO57077_00018193</name>
</gene>
<organism evidence="5 6">
    <name type="scientific">Clonostachys chloroleuca</name>
    <dbReference type="NCBI Taxonomy" id="1926264"/>
    <lineage>
        <taxon>Eukaryota</taxon>
        <taxon>Fungi</taxon>
        <taxon>Dikarya</taxon>
        <taxon>Ascomycota</taxon>
        <taxon>Pezizomycotina</taxon>
        <taxon>Sordariomycetes</taxon>
        <taxon>Hypocreomycetidae</taxon>
        <taxon>Hypocreales</taxon>
        <taxon>Bionectriaceae</taxon>
        <taxon>Clonostachys</taxon>
    </lineage>
</organism>
<dbReference type="Pfam" id="PF00004">
    <property type="entry name" value="AAA"/>
    <property type="match status" value="1"/>
</dbReference>
<dbReference type="Pfam" id="PF08740">
    <property type="entry name" value="BCS1_N"/>
    <property type="match status" value="1"/>
</dbReference>
<dbReference type="InterPro" id="IPR003593">
    <property type="entry name" value="AAA+_ATPase"/>
</dbReference>
<dbReference type="GO" id="GO:0005524">
    <property type="term" value="F:ATP binding"/>
    <property type="evidence" value="ECO:0007669"/>
    <property type="project" value="InterPro"/>
</dbReference>
<dbReference type="PANTHER" id="PTHR23070">
    <property type="entry name" value="BCS1 AAA-TYPE ATPASE"/>
    <property type="match status" value="1"/>
</dbReference>
<comment type="caution">
    <text evidence="5">The sequence shown here is derived from an EMBL/GenBank/DDBJ whole genome shotgun (WGS) entry which is preliminary data.</text>
</comment>
<feature type="domain" description="AAA+ ATPase" evidence="4">
    <location>
        <begin position="132"/>
        <end position="271"/>
    </location>
</feature>
<name>A0AA35LT38_9HYPO</name>
<comment type="subcellular location">
    <subcellularLocation>
        <location evidence="1">Mitochondrion inner membrane</location>
        <topology evidence="1">Single-pass membrane protein</topology>
    </subcellularLocation>
</comment>
<dbReference type="SMART" id="SM00382">
    <property type="entry name" value="AAA"/>
    <property type="match status" value="1"/>
</dbReference>
<dbReference type="GO" id="GO:0005743">
    <property type="term" value="C:mitochondrial inner membrane"/>
    <property type="evidence" value="ECO:0007669"/>
    <property type="project" value="UniProtKB-SubCell"/>
</dbReference>
<accession>A0AA35LT38</accession>
<dbReference type="EMBL" id="CABFNP030000613">
    <property type="protein sequence ID" value="CAI6057959.1"/>
    <property type="molecule type" value="Genomic_DNA"/>
</dbReference>
<evidence type="ECO:0000313" key="5">
    <source>
        <dbReference type="EMBL" id="CAI6057959.1"/>
    </source>
</evidence>
<dbReference type="Gene3D" id="3.40.50.300">
    <property type="entry name" value="P-loop containing nucleotide triphosphate hydrolases"/>
    <property type="match status" value="1"/>
</dbReference>
<dbReference type="AlphaFoldDB" id="A0AA35LT38"/>
<dbReference type="InterPro" id="IPR003959">
    <property type="entry name" value="ATPase_AAA_core"/>
</dbReference>
<comment type="similarity">
    <text evidence="2">Belongs to the AAA ATPase family. BCS1 subfamily.</text>
</comment>
<keyword evidence="3" id="KW-0496">Mitochondrion</keyword>
<dbReference type="InterPro" id="IPR027417">
    <property type="entry name" value="P-loop_NTPase"/>
</dbReference>
<dbReference type="InterPro" id="IPR014851">
    <property type="entry name" value="BCS1_N"/>
</dbReference>
<evidence type="ECO:0000259" key="4">
    <source>
        <dbReference type="SMART" id="SM00382"/>
    </source>
</evidence>
<sequence>MTLAIRNPSGMLLGKDPFSSSTKKSLILYRTTQVTDGFHKQELISITCVRRSPMILKRLTEECRHEYLANSENQTTIYENGNDGWIKDKAVTARPLSTVILHEQQKELLVHDLRGFLDPKTKHRYSTHSIPYKRGYLLYGPPGTGKTSFSLSIAGEAGMDIYVINMHSIDDWKLKTLFRSLPKKCVVLLEDIDAAGATCSRSFNPEGPESDREKRSQKKGVTLSGLLNALDGVSSEEDRVLIIITNRPEKLDNALIRPGRVDLKIAFQLANRSMAKDIYRFVFKESEYDYGDVG</sequence>
<evidence type="ECO:0000313" key="6">
    <source>
        <dbReference type="Proteomes" id="UP001160390"/>
    </source>
</evidence>
<evidence type="ECO:0000256" key="2">
    <source>
        <dbReference type="ARBA" id="ARBA00007448"/>
    </source>
</evidence>
<protein>
    <recommendedName>
        <fullName evidence="4">AAA+ ATPase domain-containing protein</fullName>
    </recommendedName>
</protein>